<sequence>MKAQYIGDFDEWKIGFRFSVPVTVRFSETDMYGHLNNTVNFAYFEYARIEFLKHIGLMNDWLSPDGQNIPVVADLQCDYLKQVFFDQSIDIHVKAEKIGSSSVDLHYLATDEKGEPLFTGRGTMVQISRRTGKGSPWTDGDREAFVAVPAAHQGEHR</sequence>
<dbReference type="RefSeq" id="WP_076757920.1">
    <property type="nucleotide sequence ID" value="NZ_FTPL01000002.1"/>
</dbReference>
<keyword evidence="1" id="KW-0378">Hydrolase</keyword>
<dbReference type="EMBL" id="FTPL01000002">
    <property type="protein sequence ID" value="SIT83535.1"/>
    <property type="molecule type" value="Genomic_DNA"/>
</dbReference>
<dbReference type="SUPFAM" id="SSF54637">
    <property type="entry name" value="Thioesterase/thiol ester dehydrase-isomerase"/>
    <property type="match status" value="1"/>
</dbReference>
<dbReference type="GO" id="GO:0047617">
    <property type="term" value="F:fatty acyl-CoA hydrolase activity"/>
    <property type="evidence" value="ECO:0007669"/>
    <property type="project" value="TreeGrafter"/>
</dbReference>
<gene>
    <name evidence="1" type="ORF">SAMN05428946_1626</name>
</gene>
<dbReference type="AlphaFoldDB" id="A0A1U7PPU9"/>
<proteinExistence type="predicted"/>
<dbReference type="PANTHER" id="PTHR31793">
    <property type="entry name" value="4-HYDROXYBENZOYL-COA THIOESTERASE FAMILY MEMBER"/>
    <property type="match status" value="1"/>
</dbReference>
<protein>
    <submittedName>
        <fullName evidence="1">Acyl-CoA thioester hydrolase</fullName>
    </submittedName>
</protein>
<keyword evidence="2" id="KW-1185">Reference proteome</keyword>
<organism evidence="1 2">
    <name type="scientific">Edaphobacillus lindanitolerans</name>
    <dbReference type="NCBI Taxonomy" id="550447"/>
    <lineage>
        <taxon>Bacteria</taxon>
        <taxon>Bacillati</taxon>
        <taxon>Bacillota</taxon>
        <taxon>Bacilli</taxon>
        <taxon>Bacillales</taxon>
        <taxon>Bacillaceae</taxon>
        <taxon>Edaphobacillus</taxon>
    </lineage>
</organism>
<accession>A0A1U7PPU9</accession>
<dbReference type="OrthoDB" id="9799036at2"/>
<evidence type="ECO:0000313" key="1">
    <source>
        <dbReference type="EMBL" id="SIT83535.1"/>
    </source>
</evidence>
<dbReference type="STRING" id="550447.SAMN05428946_1626"/>
<dbReference type="CDD" id="cd00586">
    <property type="entry name" value="4HBT"/>
    <property type="match status" value="1"/>
</dbReference>
<dbReference type="InterPro" id="IPR050563">
    <property type="entry name" value="4-hydroxybenzoyl-CoA_TE"/>
</dbReference>
<reference evidence="2" key="1">
    <citation type="submission" date="2017-01" db="EMBL/GenBank/DDBJ databases">
        <authorList>
            <person name="Varghese N."/>
            <person name="Submissions S."/>
        </authorList>
    </citation>
    <scope>NUCLEOTIDE SEQUENCE [LARGE SCALE GENOMIC DNA]</scope>
    <source>
        <strain evidence="2">MNA4</strain>
    </source>
</reference>
<name>A0A1U7PPU9_9BACI</name>
<dbReference type="Gene3D" id="3.10.129.10">
    <property type="entry name" value="Hotdog Thioesterase"/>
    <property type="match status" value="1"/>
</dbReference>
<dbReference type="InterPro" id="IPR029069">
    <property type="entry name" value="HotDog_dom_sf"/>
</dbReference>
<dbReference type="Pfam" id="PF13279">
    <property type="entry name" value="4HBT_2"/>
    <property type="match status" value="1"/>
</dbReference>
<dbReference type="PANTHER" id="PTHR31793:SF24">
    <property type="entry name" value="LONG-CHAIN ACYL-COA THIOESTERASE FADM"/>
    <property type="match status" value="1"/>
</dbReference>
<evidence type="ECO:0000313" key="2">
    <source>
        <dbReference type="Proteomes" id="UP000187550"/>
    </source>
</evidence>
<dbReference type="Proteomes" id="UP000187550">
    <property type="component" value="Unassembled WGS sequence"/>
</dbReference>